<gene>
    <name evidence="13" type="ORF">BB31_08420</name>
</gene>
<protein>
    <recommendedName>
        <fullName evidence="2">histidine kinase</fullName>
        <ecNumber evidence="2">2.7.13.3</ecNumber>
    </recommendedName>
</protein>
<evidence type="ECO:0000313" key="14">
    <source>
        <dbReference type="Proteomes" id="UP000256220"/>
    </source>
</evidence>
<keyword evidence="9" id="KW-1133">Transmembrane helix</keyword>
<dbReference type="InterPro" id="IPR055558">
    <property type="entry name" value="DUF7134"/>
</dbReference>
<dbReference type="Gene3D" id="3.30.565.10">
    <property type="entry name" value="Histidine kinase-like ATPase, C-terminal domain"/>
    <property type="match status" value="1"/>
</dbReference>
<keyword evidence="8" id="KW-0902">Two-component regulatory system</keyword>
<feature type="domain" description="Histidine kinase/HSP90-like ATPase" evidence="10">
    <location>
        <begin position="266"/>
        <end position="346"/>
    </location>
</feature>
<sequence>MLNHLRARLDLGMILLVALLFSASGLGTESWEAVAVAAAQLLPLAARRRAPGVVLAVVAAATVAQLLLGPARNVAYVPVLLGVYTVAALPNRAGHRMVAAGAAAAVAVVMGEFKGLVDGTLLALVAFGVAWTMGMERRRHVADRTRLVEQQARHSAESAAAERRELTARRLHDTLAHTTTVMLVQAEALRATADLSEPARERVDTILTAGRDALTEVRQTLRDLAEDEHPPPASTELPELLARLRAAGLVLDEPTGVPDGVAGALAERVIAEAATNALRHAGPGTRVRITVRNHDDDVHVEVGNELPATTRPGGGGFGLASVAGELAEHGGRLEFGPRGRQWVVRAVIPAAGPAARTP</sequence>
<feature type="domain" description="Signal transduction histidine kinase subgroup 3 dimerisation and phosphoacceptor" evidence="11">
    <location>
        <begin position="164"/>
        <end position="227"/>
    </location>
</feature>
<keyword evidence="9" id="KW-0812">Transmembrane</keyword>
<dbReference type="InterPro" id="IPR050482">
    <property type="entry name" value="Sensor_HK_TwoCompSys"/>
</dbReference>
<dbReference type="Pfam" id="PF07730">
    <property type="entry name" value="HisKA_3"/>
    <property type="match status" value="1"/>
</dbReference>
<dbReference type="GO" id="GO:0046983">
    <property type="term" value="F:protein dimerization activity"/>
    <property type="evidence" value="ECO:0007669"/>
    <property type="project" value="InterPro"/>
</dbReference>
<evidence type="ECO:0000256" key="8">
    <source>
        <dbReference type="ARBA" id="ARBA00023012"/>
    </source>
</evidence>
<comment type="catalytic activity">
    <reaction evidence="1">
        <text>ATP + protein L-histidine = ADP + protein N-phospho-L-histidine.</text>
        <dbReference type="EC" id="2.7.13.3"/>
    </reaction>
</comment>
<evidence type="ECO:0000256" key="2">
    <source>
        <dbReference type="ARBA" id="ARBA00012438"/>
    </source>
</evidence>
<organism evidence="13 14">
    <name type="scientific">Amycolatopsis lurida NRRL 2430</name>
    <dbReference type="NCBI Taxonomy" id="1460371"/>
    <lineage>
        <taxon>Bacteria</taxon>
        <taxon>Bacillati</taxon>
        <taxon>Actinomycetota</taxon>
        <taxon>Actinomycetes</taxon>
        <taxon>Pseudonocardiales</taxon>
        <taxon>Pseudonocardiaceae</taxon>
        <taxon>Amycolatopsis</taxon>
    </lineage>
</organism>
<evidence type="ECO:0000256" key="5">
    <source>
        <dbReference type="ARBA" id="ARBA00022741"/>
    </source>
</evidence>
<keyword evidence="5" id="KW-0547">Nucleotide-binding</keyword>
<evidence type="ECO:0000259" key="12">
    <source>
        <dbReference type="Pfam" id="PF23539"/>
    </source>
</evidence>
<dbReference type="AlphaFoldDB" id="A0A2P2FYQ5"/>
<evidence type="ECO:0000259" key="11">
    <source>
        <dbReference type="Pfam" id="PF07730"/>
    </source>
</evidence>
<accession>A0A2P2FYQ5</accession>
<evidence type="ECO:0000256" key="3">
    <source>
        <dbReference type="ARBA" id="ARBA00022553"/>
    </source>
</evidence>
<dbReference type="Proteomes" id="UP000256220">
    <property type="component" value="Unassembled WGS sequence"/>
</dbReference>
<keyword evidence="6" id="KW-0418">Kinase</keyword>
<dbReference type="Gene3D" id="1.20.5.1930">
    <property type="match status" value="1"/>
</dbReference>
<feature type="domain" description="DUF7134" evidence="12">
    <location>
        <begin position="10"/>
        <end position="139"/>
    </location>
</feature>
<dbReference type="InterPro" id="IPR036890">
    <property type="entry name" value="HATPase_C_sf"/>
</dbReference>
<dbReference type="InterPro" id="IPR011712">
    <property type="entry name" value="Sig_transdc_His_kin_sub3_dim/P"/>
</dbReference>
<dbReference type="PANTHER" id="PTHR24421:SF10">
    <property type="entry name" value="NITRATE_NITRITE SENSOR PROTEIN NARQ"/>
    <property type="match status" value="1"/>
</dbReference>
<evidence type="ECO:0000256" key="6">
    <source>
        <dbReference type="ARBA" id="ARBA00022777"/>
    </source>
</evidence>
<evidence type="ECO:0000256" key="4">
    <source>
        <dbReference type="ARBA" id="ARBA00022679"/>
    </source>
</evidence>
<feature type="transmembrane region" description="Helical" evidence="9">
    <location>
        <begin position="75"/>
        <end position="93"/>
    </location>
</feature>
<dbReference type="EMBL" id="JFBM01000005">
    <property type="protein sequence ID" value="KFU81861.1"/>
    <property type="molecule type" value="Genomic_DNA"/>
</dbReference>
<feature type="transmembrane region" description="Helical" evidence="9">
    <location>
        <begin position="113"/>
        <end position="134"/>
    </location>
</feature>
<evidence type="ECO:0000256" key="1">
    <source>
        <dbReference type="ARBA" id="ARBA00000085"/>
    </source>
</evidence>
<dbReference type="Pfam" id="PF02518">
    <property type="entry name" value="HATPase_c"/>
    <property type="match status" value="1"/>
</dbReference>
<keyword evidence="9" id="KW-0472">Membrane</keyword>
<proteinExistence type="predicted"/>
<dbReference type="InterPro" id="IPR003594">
    <property type="entry name" value="HATPase_dom"/>
</dbReference>
<keyword evidence="4" id="KW-0808">Transferase</keyword>
<dbReference type="GO" id="GO:0005524">
    <property type="term" value="F:ATP binding"/>
    <property type="evidence" value="ECO:0007669"/>
    <property type="project" value="UniProtKB-KW"/>
</dbReference>
<keyword evidence="7" id="KW-0067">ATP-binding</keyword>
<reference evidence="13 14" key="1">
    <citation type="journal article" date="2014" name="Genome Announc.">
        <title>Draft Genome Sequence of Amycolatopsis lurida NRRL 2430, Producer of the Glycopeptide Family Antibiotic Ristocetin.</title>
        <authorList>
            <person name="Kwun M.J."/>
            <person name="Hong H.J."/>
        </authorList>
    </citation>
    <scope>NUCLEOTIDE SEQUENCE [LARGE SCALE GENOMIC DNA]</scope>
    <source>
        <strain evidence="13 14">NRRL 2430</strain>
    </source>
</reference>
<feature type="transmembrane region" description="Helical" evidence="9">
    <location>
        <begin position="49"/>
        <end position="68"/>
    </location>
</feature>
<keyword evidence="3" id="KW-0597">Phosphoprotein</keyword>
<evidence type="ECO:0000313" key="13">
    <source>
        <dbReference type="EMBL" id="KFU81861.1"/>
    </source>
</evidence>
<dbReference type="PANTHER" id="PTHR24421">
    <property type="entry name" value="NITRATE/NITRITE SENSOR PROTEIN NARX-RELATED"/>
    <property type="match status" value="1"/>
</dbReference>
<dbReference type="GO" id="GO:0016020">
    <property type="term" value="C:membrane"/>
    <property type="evidence" value="ECO:0007669"/>
    <property type="project" value="InterPro"/>
</dbReference>
<dbReference type="SUPFAM" id="SSF55874">
    <property type="entry name" value="ATPase domain of HSP90 chaperone/DNA topoisomerase II/histidine kinase"/>
    <property type="match status" value="1"/>
</dbReference>
<evidence type="ECO:0000256" key="7">
    <source>
        <dbReference type="ARBA" id="ARBA00022840"/>
    </source>
</evidence>
<dbReference type="GO" id="GO:0000155">
    <property type="term" value="F:phosphorelay sensor kinase activity"/>
    <property type="evidence" value="ECO:0007669"/>
    <property type="project" value="InterPro"/>
</dbReference>
<evidence type="ECO:0000259" key="10">
    <source>
        <dbReference type="Pfam" id="PF02518"/>
    </source>
</evidence>
<evidence type="ECO:0000256" key="9">
    <source>
        <dbReference type="SAM" id="Phobius"/>
    </source>
</evidence>
<dbReference type="Pfam" id="PF23539">
    <property type="entry name" value="DUF7134"/>
    <property type="match status" value="1"/>
</dbReference>
<comment type="caution">
    <text evidence="13">The sequence shown here is derived from an EMBL/GenBank/DDBJ whole genome shotgun (WGS) entry which is preliminary data.</text>
</comment>
<keyword evidence="14" id="KW-1185">Reference proteome</keyword>
<dbReference type="RefSeq" id="WP_241783401.1">
    <property type="nucleotide sequence ID" value="NZ_JFBM01000005.1"/>
</dbReference>
<dbReference type="EC" id="2.7.13.3" evidence="2"/>
<name>A0A2P2FYQ5_AMYLU</name>